<dbReference type="Proteomes" id="UP000094043">
    <property type="component" value="Chromosome 1"/>
</dbReference>
<protein>
    <recommendedName>
        <fullName evidence="2">FAD synthase</fullName>
        <ecNumber evidence="2">2.7.7.2</ecNumber>
    </recommendedName>
    <alternativeName>
        <fullName evidence="10">FAD pyrophosphorylase</fullName>
    </alternativeName>
    <alternativeName>
        <fullName evidence="11">FMN adenylyltransferase</fullName>
    </alternativeName>
</protein>
<reference evidence="15" key="2">
    <citation type="journal article" date="2022" name="Elife">
        <title>Obligate sexual reproduction of a homothallic fungus closely related to the Cryptococcus pathogenic species complex.</title>
        <authorList>
            <person name="Passer A.R."/>
            <person name="Clancey S.A."/>
            <person name="Shea T."/>
            <person name="David-Palma M."/>
            <person name="Averette A.F."/>
            <person name="Boekhout T."/>
            <person name="Porcel B.M."/>
            <person name="Nowrousian M."/>
            <person name="Cuomo C.A."/>
            <person name="Sun S."/>
            <person name="Heitman J."/>
            <person name="Coelho M.A."/>
        </authorList>
    </citation>
    <scope>NUCLEOTIDE SEQUENCE</scope>
    <source>
        <strain evidence="15">CBS 7841</strain>
    </source>
</reference>
<dbReference type="EC" id="2.7.7.2" evidence="2"/>
<reference evidence="15" key="1">
    <citation type="submission" date="2016-06" db="EMBL/GenBank/DDBJ databases">
        <authorList>
            <person name="Cuomo C."/>
            <person name="Litvintseva A."/>
            <person name="Heitman J."/>
            <person name="Chen Y."/>
            <person name="Sun S."/>
            <person name="Springer D."/>
            <person name="Dromer F."/>
            <person name="Young S."/>
            <person name="Zeng Q."/>
            <person name="Chapman S."/>
            <person name="Gujja S."/>
            <person name="Saif S."/>
            <person name="Birren B."/>
        </authorList>
    </citation>
    <scope>NUCLEOTIDE SEQUENCE</scope>
    <source>
        <strain evidence="15">CBS 7841</strain>
    </source>
</reference>
<evidence type="ECO:0000256" key="1">
    <source>
        <dbReference type="ARBA" id="ARBA00004726"/>
    </source>
</evidence>
<keyword evidence="16" id="KW-1185">Reference proteome</keyword>
<keyword evidence="6" id="KW-0548">Nucleotidyltransferase</keyword>
<evidence type="ECO:0000313" key="15">
    <source>
        <dbReference type="EMBL" id="WVN85984.1"/>
    </source>
</evidence>
<evidence type="ECO:0000256" key="7">
    <source>
        <dbReference type="ARBA" id="ARBA00022741"/>
    </source>
</evidence>
<dbReference type="PANTHER" id="PTHR23293">
    <property type="entry name" value="FAD SYNTHETASE-RELATED FMN ADENYLYLTRANSFERASE"/>
    <property type="match status" value="1"/>
</dbReference>
<evidence type="ECO:0000256" key="2">
    <source>
        <dbReference type="ARBA" id="ARBA00012393"/>
    </source>
</evidence>
<dbReference type="GeneID" id="91085356"/>
<evidence type="ECO:0000256" key="4">
    <source>
        <dbReference type="ARBA" id="ARBA00022643"/>
    </source>
</evidence>
<gene>
    <name evidence="15" type="ORF">L203_101142</name>
</gene>
<dbReference type="RefSeq" id="XP_066066684.1">
    <property type="nucleotide sequence ID" value="XM_066210587.1"/>
</dbReference>
<dbReference type="GO" id="GO:0003919">
    <property type="term" value="F:FMN adenylyltransferase activity"/>
    <property type="evidence" value="ECO:0007669"/>
    <property type="project" value="UniProtKB-EC"/>
</dbReference>
<keyword evidence="4" id="KW-0288">FMN</keyword>
<keyword evidence="8" id="KW-0274">FAD</keyword>
<feature type="compositionally biased region" description="Low complexity" evidence="13">
    <location>
        <begin position="121"/>
        <end position="133"/>
    </location>
</feature>
<dbReference type="GO" id="GO:0006747">
    <property type="term" value="P:FAD biosynthetic process"/>
    <property type="evidence" value="ECO:0007669"/>
    <property type="project" value="TreeGrafter"/>
</dbReference>
<evidence type="ECO:0000256" key="11">
    <source>
        <dbReference type="ARBA" id="ARBA00031871"/>
    </source>
</evidence>
<evidence type="ECO:0000256" key="3">
    <source>
        <dbReference type="ARBA" id="ARBA00022630"/>
    </source>
</evidence>
<dbReference type="CDD" id="cd23948">
    <property type="entry name" value="FAD_synthase"/>
    <property type="match status" value="1"/>
</dbReference>
<dbReference type="KEGG" id="cdep:91085356"/>
<feature type="region of interest" description="Disordered" evidence="13">
    <location>
        <begin position="107"/>
        <end position="137"/>
    </location>
</feature>
<dbReference type="InterPro" id="IPR002500">
    <property type="entry name" value="PAPS_reduct_dom"/>
</dbReference>
<evidence type="ECO:0000256" key="8">
    <source>
        <dbReference type="ARBA" id="ARBA00022827"/>
    </source>
</evidence>
<dbReference type="PANTHER" id="PTHR23293:SF9">
    <property type="entry name" value="FAD SYNTHASE"/>
    <property type="match status" value="1"/>
</dbReference>
<dbReference type="Pfam" id="PF01507">
    <property type="entry name" value="PAPS_reduct"/>
    <property type="match status" value="1"/>
</dbReference>
<dbReference type="InterPro" id="IPR014729">
    <property type="entry name" value="Rossmann-like_a/b/a_fold"/>
</dbReference>
<reference evidence="15" key="3">
    <citation type="submission" date="2024-01" db="EMBL/GenBank/DDBJ databases">
        <authorList>
            <person name="Coelho M.A."/>
            <person name="David-Palma M."/>
            <person name="Shea T."/>
            <person name="Sun S."/>
            <person name="Cuomo C.A."/>
            <person name="Heitman J."/>
        </authorList>
    </citation>
    <scope>NUCLEOTIDE SEQUENCE</scope>
    <source>
        <strain evidence="15">CBS 7841</strain>
    </source>
</reference>
<dbReference type="EMBL" id="CP143784">
    <property type="protein sequence ID" value="WVN85984.1"/>
    <property type="molecule type" value="Genomic_DNA"/>
</dbReference>
<sequence>MIDLPSSLLAVLQRAQQQDPLGELIHGALVLIESVLDLLGEEKVAISFNGGKDCTVLLHIYAAVLYARHASSVSQQLKPKPDPHVTIPPWRGPQNCLSSTEYPISPSLNPLQSAQTPPPISSTSSTKSSPHPYSTHHRPSISLPYPLIRSVYITALCPFPQLDRFVIASTKLYGLDLWRFGGGMKDALEQWLSCKENDGRGGGSGVEAVMIGTRKGDPNDAVEVITPTDPSWPPFLRIHPILHWTYADVWDFLLEFQVPYCELYDLGYTSLGSTTNTSPNPLLKKSDVNGGWEPAYKLKDASQERAGRN</sequence>
<accession>A0AAJ8JPH8</accession>
<keyword evidence="9" id="KW-0067">ATP-binding</keyword>
<keyword evidence="3" id="KW-0285">Flavoprotein</keyword>
<evidence type="ECO:0000313" key="16">
    <source>
        <dbReference type="Proteomes" id="UP000094043"/>
    </source>
</evidence>
<keyword evidence="5" id="KW-0808">Transferase</keyword>
<comment type="catalytic activity">
    <reaction evidence="12">
        <text>FMN + ATP + H(+) = FAD + diphosphate</text>
        <dbReference type="Rhea" id="RHEA:17237"/>
        <dbReference type="ChEBI" id="CHEBI:15378"/>
        <dbReference type="ChEBI" id="CHEBI:30616"/>
        <dbReference type="ChEBI" id="CHEBI:33019"/>
        <dbReference type="ChEBI" id="CHEBI:57692"/>
        <dbReference type="ChEBI" id="CHEBI:58210"/>
        <dbReference type="EC" id="2.7.7.2"/>
    </reaction>
</comment>
<evidence type="ECO:0000259" key="14">
    <source>
        <dbReference type="Pfam" id="PF01507"/>
    </source>
</evidence>
<dbReference type="Gene3D" id="3.40.50.620">
    <property type="entry name" value="HUPs"/>
    <property type="match status" value="1"/>
</dbReference>
<organism evidence="15 16">
    <name type="scientific">Cryptococcus depauperatus CBS 7841</name>
    <dbReference type="NCBI Taxonomy" id="1295531"/>
    <lineage>
        <taxon>Eukaryota</taxon>
        <taxon>Fungi</taxon>
        <taxon>Dikarya</taxon>
        <taxon>Basidiomycota</taxon>
        <taxon>Agaricomycotina</taxon>
        <taxon>Tremellomycetes</taxon>
        <taxon>Tremellales</taxon>
        <taxon>Cryptococcaceae</taxon>
        <taxon>Cryptococcus</taxon>
    </lineage>
</organism>
<evidence type="ECO:0000256" key="9">
    <source>
        <dbReference type="ARBA" id="ARBA00022840"/>
    </source>
</evidence>
<comment type="pathway">
    <text evidence="1">Cofactor biosynthesis; FAD biosynthesis; FAD from FMN: step 1/1.</text>
</comment>
<proteinExistence type="predicted"/>
<feature type="domain" description="Phosphoadenosine phosphosulphate reductase" evidence="14">
    <location>
        <begin position="206"/>
        <end position="279"/>
    </location>
</feature>
<keyword evidence="7" id="KW-0547">Nucleotide-binding</keyword>
<dbReference type="AlphaFoldDB" id="A0AAJ8JPH8"/>
<evidence type="ECO:0000256" key="13">
    <source>
        <dbReference type="SAM" id="MobiDB-lite"/>
    </source>
</evidence>
<dbReference type="GO" id="GO:0005524">
    <property type="term" value="F:ATP binding"/>
    <property type="evidence" value="ECO:0007669"/>
    <property type="project" value="UniProtKB-KW"/>
</dbReference>
<evidence type="ECO:0000256" key="6">
    <source>
        <dbReference type="ARBA" id="ARBA00022695"/>
    </source>
</evidence>
<evidence type="ECO:0000256" key="10">
    <source>
        <dbReference type="ARBA" id="ARBA00031145"/>
    </source>
</evidence>
<evidence type="ECO:0000256" key="5">
    <source>
        <dbReference type="ARBA" id="ARBA00022679"/>
    </source>
</evidence>
<dbReference type="SUPFAM" id="SSF52402">
    <property type="entry name" value="Adenine nucleotide alpha hydrolases-like"/>
    <property type="match status" value="2"/>
</dbReference>
<evidence type="ECO:0000256" key="12">
    <source>
        <dbReference type="ARBA" id="ARBA00049494"/>
    </source>
</evidence>
<name>A0AAJ8JPH8_9TREE</name>